<evidence type="ECO:0000256" key="1">
    <source>
        <dbReference type="ARBA" id="ARBA00004651"/>
    </source>
</evidence>
<dbReference type="PANTHER" id="PTHR30433:SF3">
    <property type="entry name" value="MOTILITY PROTEIN A"/>
    <property type="match status" value="1"/>
</dbReference>
<dbReference type="STRING" id="1397694.GCA_000702585_00228"/>
<name>A0A377FX21_9BACL</name>
<keyword evidence="3" id="KW-0813">Transport</keyword>
<feature type="transmembrane region" description="Helical" evidence="8">
    <location>
        <begin position="146"/>
        <end position="169"/>
    </location>
</feature>
<dbReference type="PROSITE" id="PS01307">
    <property type="entry name" value="MOTA"/>
    <property type="match status" value="1"/>
</dbReference>
<feature type="transmembrane region" description="Helical" evidence="8">
    <location>
        <begin position="181"/>
        <end position="204"/>
    </location>
</feature>
<protein>
    <submittedName>
        <fullName evidence="10">Chemotaxis protein MotA</fullName>
    </submittedName>
</protein>
<organism evidence="10 11">
    <name type="scientific">Exiguobacterium aurantiacum</name>
    <dbReference type="NCBI Taxonomy" id="33987"/>
    <lineage>
        <taxon>Bacteria</taxon>
        <taxon>Bacillati</taxon>
        <taxon>Bacillota</taxon>
        <taxon>Bacilli</taxon>
        <taxon>Bacillales</taxon>
        <taxon>Bacillales Family XII. Incertae Sedis</taxon>
        <taxon>Exiguobacterium</taxon>
    </lineage>
</organism>
<sequence>MDVVTLVGLLLGFFTLIGGMILKGAGVAPLINPAALVIIFVGTAAAVSIAVSKEQLQNVPKLFKILFTKQNLPSKSGMLTQFVDLSTQARKEGLLSLETALEQVEEPFLKQGMMMVIDGQPSEYIAEVMSRDIENMEIRHKANADVFTQAGTYAPTLGVLGAVIGLVAALKDLSDIEKLGYAISAAFVATLFGIFSGYVLWFPFANKLKQYSKSEVLIKEMMIEGILSIQGGESPKTLEDKLSVYLSPKERADYEAQKEA</sequence>
<evidence type="ECO:0000256" key="3">
    <source>
        <dbReference type="ARBA" id="ARBA00022448"/>
    </source>
</evidence>
<evidence type="ECO:0000313" key="11">
    <source>
        <dbReference type="Proteomes" id="UP000254060"/>
    </source>
</evidence>
<keyword evidence="6 8" id="KW-1133">Transmembrane helix</keyword>
<dbReference type="OrthoDB" id="9806929at2"/>
<dbReference type="NCBIfam" id="NF005997">
    <property type="entry name" value="PRK08124.1"/>
    <property type="match status" value="1"/>
</dbReference>
<dbReference type="Proteomes" id="UP000254060">
    <property type="component" value="Unassembled WGS sequence"/>
</dbReference>
<evidence type="ECO:0000256" key="6">
    <source>
        <dbReference type="ARBA" id="ARBA00022989"/>
    </source>
</evidence>
<gene>
    <name evidence="10" type="primary">motA</name>
    <name evidence="10" type="ORF">NCTC13163_02804</name>
</gene>
<comment type="similarity">
    <text evidence="2">Belongs to the MotA family.</text>
</comment>
<keyword evidence="5 8" id="KW-0812">Transmembrane</keyword>
<evidence type="ECO:0000313" key="10">
    <source>
        <dbReference type="EMBL" id="STO09369.1"/>
    </source>
</evidence>
<dbReference type="AlphaFoldDB" id="A0A377FX21"/>
<feature type="transmembrane region" description="Helical" evidence="8">
    <location>
        <begin position="29"/>
        <end position="51"/>
    </location>
</feature>
<comment type="subcellular location">
    <subcellularLocation>
        <location evidence="1">Cell membrane</location>
        <topology evidence="1">Multi-pass membrane protein</topology>
    </subcellularLocation>
</comment>
<evidence type="ECO:0000256" key="7">
    <source>
        <dbReference type="ARBA" id="ARBA00023136"/>
    </source>
</evidence>
<dbReference type="GO" id="GO:0071978">
    <property type="term" value="P:bacterial-type flagellum-dependent swarming motility"/>
    <property type="evidence" value="ECO:0007669"/>
    <property type="project" value="InterPro"/>
</dbReference>
<dbReference type="InterPro" id="IPR047055">
    <property type="entry name" value="MotA-like"/>
</dbReference>
<dbReference type="EMBL" id="UGGP01000001">
    <property type="protein sequence ID" value="STO09369.1"/>
    <property type="molecule type" value="Genomic_DNA"/>
</dbReference>
<evidence type="ECO:0000256" key="2">
    <source>
        <dbReference type="ARBA" id="ARBA00008038"/>
    </source>
</evidence>
<keyword evidence="4" id="KW-1003">Cell membrane</keyword>
<evidence type="ECO:0000256" key="8">
    <source>
        <dbReference type="SAM" id="Phobius"/>
    </source>
</evidence>
<dbReference type="InterPro" id="IPR002898">
    <property type="entry name" value="MotA_ExbB_proton_chnl"/>
</dbReference>
<proteinExistence type="inferred from homology"/>
<dbReference type="InterPro" id="IPR000540">
    <property type="entry name" value="Flag_MotA_CS"/>
</dbReference>
<dbReference type="Pfam" id="PF01618">
    <property type="entry name" value="MotA_ExbB"/>
    <property type="match status" value="1"/>
</dbReference>
<dbReference type="RefSeq" id="WP_024372149.1">
    <property type="nucleotide sequence ID" value="NZ_UGGP01000001.1"/>
</dbReference>
<dbReference type="GO" id="GO:0005886">
    <property type="term" value="C:plasma membrane"/>
    <property type="evidence" value="ECO:0007669"/>
    <property type="project" value="UniProtKB-SubCell"/>
</dbReference>
<evidence type="ECO:0000259" key="9">
    <source>
        <dbReference type="Pfam" id="PF01618"/>
    </source>
</evidence>
<dbReference type="PANTHER" id="PTHR30433">
    <property type="entry name" value="CHEMOTAXIS PROTEIN MOTA"/>
    <property type="match status" value="1"/>
</dbReference>
<evidence type="ECO:0000256" key="5">
    <source>
        <dbReference type="ARBA" id="ARBA00022692"/>
    </source>
</evidence>
<accession>A0A377FX21</accession>
<dbReference type="GO" id="GO:0006935">
    <property type="term" value="P:chemotaxis"/>
    <property type="evidence" value="ECO:0007669"/>
    <property type="project" value="InterPro"/>
</dbReference>
<feature type="domain" description="MotA/TolQ/ExbB proton channel" evidence="9">
    <location>
        <begin position="102"/>
        <end position="220"/>
    </location>
</feature>
<reference evidence="10 11" key="1">
    <citation type="submission" date="2018-06" db="EMBL/GenBank/DDBJ databases">
        <authorList>
            <consortium name="Pathogen Informatics"/>
            <person name="Doyle S."/>
        </authorList>
    </citation>
    <scope>NUCLEOTIDE SEQUENCE [LARGE SCALE GENOMIC DNA]</scope>
    <source>
        <strain evidence="10 11">NCTC13163</strain>
    </source>
</reference>
<evidence type="ECO:0000256" key="4">
    <source>
        <dbReference type="ARBA" id="ARBA00022475"/>
    </source>
</evidence>
<keyword evidence="7 8" id="KW-0472">Membrane</keyword>